<proteinExistence type="predicted"/>
<reference evidence="1 2" key="1">
    <citation type="submission" date="2018-08" db="EMBL/GenBank/DDBJ databases">
        <title>A genome reference for cultivated species of the human gut microbiota.</title>
        <authorList>
            <person name="Zou Y."/>
            <person name="Xue W."/>
            <person name="Luo G."/>
        </authorList>
    </citation>
    <scope>NUCLEOTIDE SEQUENCE [LARGE SCALE GENOMIC DNA]</scope>
    <source>
        <strain evidence="1 2">AM22-1</strain>
    </source>
</reference>
<organism evidence="1 2">
    <name type="scientific">Segatella copri</name>
    <dbReference type="NCBI Taxonomy" id="165179"/>
    <lineage>
        <taxon>Bacteria</taxon>
        <taxon>Pseudomonadati</taxon>
        <taxon>Bacteroidota</taxon>
        <taxon>Bacteroidia</taxon>
        <taxon>Bacteroidales</taxon>
        <taxon>Prevotellaceae</taxon>
        <taxon>Segatella</taxon>
    </lineage>
</organism>
<dbReference type="RefSeq" id="WP_118200729.1">
    <property type="nucleotide sequence ID" value="NZ_QRIE01000021.1"/>
</dbReference>
<sequence>MCINSYFPQYDNLQGKLGNKKPEVLSDYLKKIPSFSAKQYEDMILTVLSDLLNSLGYSFDKEGKNIRYTKSRLLSYIKMVNESFYFNLKKRIGNWVLNIINTDEDIDTKVVEEIKDYIEKDLRALFNFSLDNAELRKFLQNSNNHVTKESNISNNIFHSDDVEIEVGTVHSVKGETHVATLYMETSFHEKCESEYFGAQLEGLPYKGNKKYEKQALRIGYVAMSRPQYLLCMAISKEHFELLDEKLLKNNWKIEFAD</sequence>
<accession>A0A3R6KP76</accession>
<name>A0A3R6KP76_9BACT</name>
<dbReference type="Gene3D" id="3.40.50.300">
    <property type="entry name" value="P-loop containing nucleotide triphosphate hydrolases"/>
    <property type="match status" value="1"/>
</dbReference>
<dbReference type="AlphaFoldDB" id="A0A3R6KP76"/>
<protein>
    <submittedName>
        <fullName evidence="1">Uncharacterized protein</fullName>
    </submittedName>
</protein>
<evidence type="ECO:0000313" key="2">
    <source>
        <dbReference type="Proteomes" id="UP000286501"/>
    </source>
</evidence>
<comment type="caution">
    <text evidence="1">The sequence shown here is derived from an EMBL/GenBank/DDBJ whole genome shotgun (WGS) entry which is preliminary data.</text>
</comment>
<dbReference type="Proteomes" id="UP000286501">
    <property type="component" value="Unassembled WGS sequence"/>
</dbReference>
<gene>
    <name evidence="1" type="ORF">DW250_06630</name>
</gene>
<dbReference type="EMBL" id="QRIN01000021">
    <property type="protein sequence ID" value="RHG66362.1"/>
    <property type="molecule type" value="Genomic_DNA"/>
</dbReference>
<dbReference type="InterPro" id="IPR027417">
    <property type="entry name" value="P-loop_NTPase"/>
</dbReference>
<evidence type="ECO:0000313" key="1">
    <source>
        <dbReference type="EMBL" id="RHG66362.1"/>
    </source>
</evidence>